<dbReference type="GO" id="GO:0035613">
    <property type="term" value="F:RNA stem-loop binding"/>
    <property type="evidence" value="ECO:0007669"/>
    <property type="project" value="TreeGrafter"/>
</dbReference>
<accession>A0A7L0G413</accession>
<protein>
    <submittedName>
        <fullName evidence="8">PO113 protein</fullName>
    </submittedName>
</protein>
<evidence type="ECO:0000313" key="9">
    <source>
        <dbReference type="Proteomes" id="UP000526942"/>
    </source>
</evidence>
<dbReference type="GO" id="GO:0004523">
    <property type="term" value="F:RNA-DNA hybrid ribonuclease activity"/>
    <property type="evidence" value="ECO:0007669"/>
    <property type="project" value="InterPro"/>
</dbReference>
<keyword evidence="9" id="KW-1185">Reference proteome</keyword>
<evidence type="ECO:0000313" key="8">
    <source>
        <dbReference type="EMBL" id="NXK01363.1"/>
    </source>
</evidence>
<proteinExistence type="predicted"/>
<dbReference type="InterPro" id="IPR012337">
    <property type="entry name" value="RNaseH-like_sf"/>
</dbReference>
<feature type="non-terminal residue" evidence="8">
    <location>
        <position position="1"/>
    </location>
</feature>
<dbReference type="Pfam" id="PF00075">
    <property type="entry name" value="RNase_H"/>
    <property type="match status" value="1"/>
</dbReference>
<feature type="non-terminal residue" evidence="8">
    <location>
        <position position="111"/>
    </location>
</feature>
<keyword evidence="2" id="KW-0548">Nucleotidyltransferase</keyword>
<dbReference type="Proteomes" id="UP000526942">
    <property type="component" value="Unassembled WGS sequence"/>
</dbReference>
<keyword evidence="5" id="KW-0378">Hydrolase</keyword>
<dbReference type="PANTHER" id="PTHR41694">
    <property type="entry name" value="ENDOGENOUS RETROVIRUS GROUP K MEMBER POL PROTEIN"/>
    <property type="match status" value="1"/>
</dbReference>
<evidence type="ECO:0000256" key="2">
    <source>
        <dbReference type="ARBA" id="ARBA00022695"/>
    </source>
</evidence>
<dbReference type="PANTHER" id="PTHR41694:SF3">
    <property type="entry name" value="RNA-DIRECTED DNA POLYMERASE-RELATED"/>
    <property type="match status" value="1"/>
</dbReference>
<keyword evidence="3" id="KW-0540">Nuclease</keyword>
<dbReference type="OrthoDB" id="9395371at2759"/>
<evidence type="ECO:0000259" key="7">
    <source>
        <dbReference type="Pfam" id="PF00075"/>
    </source>
</evidence>
<dbReference type="InterPro" id="IPR002156">
    <property type="entry name" value="RNaseH_domain"/>
</dbReference>
<evidence type="ECO:0000256" key="1">
    <source>
        <dbReference type="ARBA" id="ARBA00022679"/>
    </source>
</evidence>
<organism evidence="8 9">
    <name type="scientific">Corythaixoides concolor</name>
    <name type="common">Grey go-away-bird</name>
    <dbReference type="NCBI Taxonomy" id="103956"/>
    <lineage>
        <taxon>Eukaryota</taxon>
        <taxon>Metazoa</taxon>
        <taxon>Chordata</taxon>
        <taxon>Craniata</taxon>
        <taxon>Vertebrata</taxon>
        <taxon>Euteleostomi</taxon>
        <taxon>Archelosauria</taxon>
        <taxon>Archosauria</taxon>
        <taxon>Dinosauria</taxon>
        <taxon>Saurischia</taxon>
        <taxon>Theropoda</taxon>
        <taxon>Coelurosauria</taxon>
        <taxon>Aves</taxon>
        <taxon>Neognathae</taxon>
        <taxon>Neoaves</taxon>
        <taxon>Otidimorphae</taxon>
        <taxon>Musophagiformes</taxon>
        <taxon>Musophagidae</taxon>
        <taxon>Corythaixoides</taxon>
    </lineage>
</organism>
<keyword evidence="4" id="KW-0255">Endonuclease</keyword>
<feature type="domain" description="RNase H type-1" evidence="7">
    <location>
        <begin position="20"/>
        <end position="103"/>
    </location>
</feature>
<keyword evidence="6" id="KW-0695">RNA-directed DNA polymerase</keyword>
<dbReference type="InterPro" id="IPR036397">
    <property type="entry name" value="RNaseH_sf"/>
</dbReference>
<dbReference type="EMBL" id="VXAM01003354">
    <property type="protein sequence ID" value="NXK01363.1"/>
    <property type="molecule type" value="Genomic_DNA"/>
</dbReference>
<dbReference type="GO" id="GO:0003964">
    <property type="term" value="F:RNA-directed DNA polymerase activity"/>
    <property type="evidence" value="ECO:0007669"/>
    <property type="project" value="UniProtKB-KW"/>
</dbReference>
<evidence type="ECO:0000256" key="6">
    <source>
        <dbReference type="ARBA" id="ARBA00022918"/>
    </source>
</evidence>
<reference evidence="8 9" key="1">
    <citation type="submission" date="2019-09" db="EMBL/GenBank/DDBJ databases">
        <title>Bird 10,000 Genomes (B10K) Project - Family phase.</title>
        <authorList>
            <person name="Zhang G."/>
        </authorList>
    </citation>
    <scope>NUCLEOTIDE SEQUENCE [LARGE SCALE GENOMIC DNA]</scope>
    <source>
        <strain evidence="8">B10K-DU-011-20</strain>
        <tissue evidence="8">Muscle</tissue>
    </source>
</reference>
<name>A0A7L0G413_CORCN</name>
<evidence type="ECO:0000256" key="4">
    <source>
        <dbReference type="ARBA" id="ARBA00022759"/>
    </source>
</evidence>
<sequence length="111" mass="12654">MENVGWIAKPKRSNQPIGGALTVFTDAGRRSRTATITWKDGEQWNHQILQAQPQDSLQTLELFAVVWAFIHWKEVPLNVVSDSLYVVGVAQRIEDAMLRDLKNQRLTELLV</sequence>
<gene>
    <name evidence="8" type="primary">Hervk_1</name>
    <name evidence="8" type="ORF">CORCON_R16061</name>
</gene>
<evidence type="ECO:0000256" key="5">
    <source>
        <dbReference type="ARBA" id="ARBA00022801"/>
    </source>
</evidence>
<comment type="caution">
    <text evidence="8">The sequence shown here is derived from an EMBL/GenBank/DDBJ whole genome shotgun (WGS) entry which is preliminary data.</text>
</comment>
<dbReference type="Gene3D" id="3.30.420.10">
    <property type="entry name" value="Ribonuclease H-like superfamily/Ribonuclease H"/>
    <property type="match status" value="1"/>
</dbReference>
<dbReference type="SUPFAM" id="SSF53098">
    <property type="entry name" value="Ribonuclease H-like"/>
    <property type="match status" value="1"/>
</dbReference>
<dbReference type="AlphaFoldDB" id="A0A7L0G413"/>
<keyword evidence="1" id="KW-0808">Transferase</keyword>
<evidence type="ECO:0000256" key="3">
    <source>
        <dbReference type="ARBA" id="ARBA00022722"/>
    </source>
</evidence>